<name>A0ACC0WS42_9STRA</name>
<organism evidence="1 2">
    <name type="scientific">Peronosclerospora sorghi</name>
    <dbReference type="NCBI Taxonomy" id="230839"/>
    <lineage>
        <taxon>Eukaryota</taxon>
        <taxon>Sar</taxon>
        <taxon>Stramenopiles</taxon>
        <taxon>Oomycota</taxon>
        <taxon>Peronosporomycetes</taxon>
        <taxon>Peronosporales</taxon>
        <taxon>Peronosporaceae</taxon>
        <taxon>Peronosclerospora</taxon>
    </lineage>
</organism>
<reference evidence="1 2" key="1">
    <citation type="journal article" date="2022" name="bioRxiv">
        <title>The genome of the oomycete Peronosclerospora sorghi, a cosmopolitan pathogen of maize and sorghum, is inflated with dispersed pseudogenes.</title>
        <authorList>
            <person name="Fletcher K."/>
            <person name="Martin F."/>
            <person name="Isakeit T."/>
            <person name="Cavanaugh K."/>
            <person name="Magill C."/>
            <person name="Michelmore R."/>
        </authorList>
    </citation>
    <scope>NUCLEOTIDE SEQUENCE [LARGE SCALE GENOMIC DNA]</scope>
    <source>
        <strain evidence="1">P6</strain>
    </source>
</reference>
<dbReference type="EMBL" id="CM047580">
    <property type="protein sequence ID" value="KAI9920718.1"/>
    <property type="molecule type" value="Genomic_DNA"/>
</dbReference>
<gene>
    <name evidence="1" type="ORF">PsorP6_001043</name>
</gene>
<dbReference type="Proteomes" id="UP001163321">
    <property type="component" value="Chromosome 1"/>
</dbReference>
<evidence type="ECO:0000313" key="1">
    <source>
        <dbReference type="EMBL" id="KAI9920718.1"/>
    </source>
</evidence>
<comment type="caution">
    <text evidence="1">The sequence shown here is derived from an EMBL/GenBank/DDBJ whole genome shotgun (WGS) entry which is preliminary data.</text>
</comment>
<evidence type="ECO:0000313" key="2">
    <source>
        <dbReference type="Proteomes" id="UP001163321"/>
    </source>
</evidence>
<accession>A0ACC0WS42</accession>
<proteinExistence type="predicted"/>
<sequence length="695" mass="77784">MTEPSASTRRLAALARHLQPARCAVSTRDETIAELTAERSRASFCPRAMADVHFGGKKQTELRIECMQLLEQHLEFRNDVGCFDRSFEQKRQHTMEHLGRLYRIFMEHGAEVEKRDTLADIVGVMDLSLWTRNGVHFALFLGAITGQGDQEQQEKWMLPTMMLELFGCFAMTELGHGSFTKGFETTATFDAETDEFVIHTPTDTATKWWIGGAGQTATHAVCFARLVLQGVDHGVQSFIVPLRDLETHEPLPGVRIGDMGAKMGLQGVDNGWIQFQHVRIPRDNMLRRYAQVSRDGVFSQTRHKAQLAYATLLVNRGKIMTLSVGILEKAVTIAVRYAAVRRQGAQVNPNDHHVETRLLDYQTHQYRLMPVLARAYAYRVQSRHITRLLQEFDTLGSEISEPLLADIHGTMAGFKAFCTWDVQNAIEICRQSCGGNGYSQYTGLGELLADFSVMVTFEGDNTVMAQQTAHYLVRAVEQLRRGVKLAGSVQYLERVEASQRQRPWGAHSLADLKNPALLHELLDEYAGRHVLAVAANLAAAQGETEVERMNACLVELVDVARIHVFYNVATAFLAHVNEVKRNAPTLVPVYEALCHVYIFHEVDRGAAFLLKEKVLSPIQSTFVRRQLLDTCARVRADAVALVDAFLLTDNVLNSSIGRADGSIYEGALAAVRHRTDPSPYFTSVIKPILARQQLN</sequence>
<protein>
    <submittedName>
        <fullName evidence="1">Uncharacterized protein</fullName>
    </submittedName>
</protein>
<keyword evidence="2" id="KW-1185">Reference proteome</keyword>